<dbReference type="AlphaFoldDB" id="A0A3D4V7R8"/>
<evidence type="ECO:0000313" key="4">
    <source>
        <dbReference type="Proteomes" id="UP000264071"/>
    </source>
</evidence>
<proteinExistence type="predicted"/>
<feature type="chain" id="PRO_5017661093" evidence="1">
    <location>
        <begin position="27"/>
        <end position="256"/>
    </location>
</feature>
<evidence type="ECO:0000256" key="1">
    <source>
        <dbReference type="SAM" id="SignalP"/>
    </source>
</evidence>
<evidence type="ECO:0000313" key="3">
    <source>
        <dbReference type="EMBL" id="HCT56688.1"/>
    </source>
</evidence>
<dbReference type="Proteomes" id="UP000264071">
    <property type="component" value="Unassembled WGS sequence"/>
</dbReference>
<feature type="domain" description="Ice-binding protein C-terminal" evidence="2">
    <location>
        <begin position="228"/>
        <end position="251"/>
    </location>
</feature>
<reference evidence="3 4" key="1">
    <citation type="journal article" date="2018" name="Nat. Biotechnol.">
        <title>A standardized bacterial taxonomy based on genome phylogeny substantially revises the tree of life.</title>
        <authorList>
            <person name="Parks D.H."/>
            <person name="Chuvochina M."/>
            <person name="Waite D.W."/>
            <person name="Rinke C."/>
            <person name="Skarshewski A."/>
            <person name="Chaumeil P.A."/>
            <person name="Hugenholtz P."/>
        </authorList>
    </citation>
    <scope>NUCLEOTIDE SEQUENCE [LARGE SCALE GENOMIC DNA]</scope>
    <source>
        <strain evidence="3">UBA8844</strain>
    </source>
</reference>
<sequence>MRPNTMKKSLTFAVAALLALPSALTAQTWASWNASCSSTVTGSFGSTTVSYTGQYNGVVDAAGNGCAAPTGSWGAGSVPTGGINYFSGSPGSYNPMPDNSSFIQLIDMVAAGPNGYQPIRPSTITFSQAVIDPYIALISVGNANNAVTYAFDRPFEIISNNAPGTTPGAYWGNGTYTTGFDPLLGYLFTGIEFSGVLRFAGSMNTIQFTVEQNENWHGFTVGAAGTVVPEPSTYALMGAGLLALGLVARRRKQQQA</sequence>
<name>A0A3D4V7R8_9BACT</name>
<dbReference type="NCBIfam" id="TIGR02595">
    <property type="entry name" value="PEP_CTERM"/>
    <property type="match status" value="1"/>
</dbReference>
<dbReference type="InterPro" id="IPR013424">
    <property type="entry name" value="Ice-binding_C"/>
</dbReference>
<organism evidence="3 4">
    <name type="scientific">Gemmatimonas aurantiaca</name>
    <dbReference type="NCBI Taxonomy" id="173480"/>
    <lineage>
        <taxon>Bacteria</taxon>
        <taxon>Pseudomonadati</taxon>
        <taxon>Gemmatimonadota</taxon>
        <taxon>Gemmatimonadia</taxon>
        <taxon>Gemmatimonadales</taxon>
        <taxon>Gemmatimonadaceae</taxon>
        <taxon>Gemmatimonas</taxon>
    </lineage>
</organism>
<gene>
    <name evidence="3" type="ORF">DGD08_05685</name>
</gene>
<dbReference type="EMBL" id="DPIY01000006">
    <property type="protein sequence ID" value="HCT56688.1"/>
    <property type="molecule type" value="Genomic_DNA"/>
</dbReference>
<protein>
    <submittedName>
        <fullName evidence="3">PEP-CTERM sorting domain-containing protein</fullName>
    </submittedName>
</protein>
<comment type="caution">
    <text evidence="3">The sequence shown here is derived from an EMBL/GenBank/DDBJ whole genome shotgun (WGS) entry which is preliminary data.</text>
</comment>
<accession>A0A3D4V7R8</accession>
<keyword evidence="1" id="KW-0732">Signal</keyword>
<evidence type="ECO:0000259" key="2">
    <source>
        <dbReference type="Pfam" id="PF07589"/>
    </source>
</evidence>
<feature type="signal peptide" evidence="1">
    <location>
        <begin position="1"/>
        <end position="26"/>
    </location>
</feature>
<dbReference type="Pfam" id="PF07589">
    <property type="entry name" value="PEP-CTERM"/>
    <property type="match status" value="1"/>
</dbReference>